<evidence type="ECO:0000313" key="4">
    <source>
        <dbReference type="Proteomes" id="UP001162741"/>
    </source>
</evidence>
<dbReference type="InterPro" id="IPR011006">
    <property type="entry name" value="CheY-like_superfamily"/>
</dbReference>
<keyword evidence="1" id="KW-0597">Phosphoprotein</keyword>
<sequence length="149" mass="16774">MKKIDGLDCILLVDDDHATNFINSMIIKRAQLDVHVQVVTNGQEALDYLTGTGDFANNTNYILPGIVFLDINMPAMNGWEFLDEYHKLPEEKKAGIVIAMLTTSLNPDDERKANGIDDIRGFLNKPLTVEKLLEVIERFFPNKVLAEVI</sequence>
<dbReference type="PANTHER" id="PTHR44520:SF2">
    <property type="entry name" value="RESPONSE REGULATOR RCP1"/>
    <property type="match status" value="1"/>
</dbReference>
<evidence type="ECO:0000259" key="2">
    <source>
        <dbReference type="PROSITE" id="PS50110"/>
    </source>
</evidence>
<proteinExistence type="predicted"/>
<dbReference type="InterPro" id="IPR052893">
    <property type="entry name" value="TCS_response_regulator"/>
</dbReference>
<dbReference type="PANTHER" id="PTHR44520">
    <property type="entry name" value="RESPONSE REGULATOR RCP1-RELATED"/>
    <property type="match status" value="1"/>
</dbReference>
<dbReference type="Gene3D" id="3.40.50.2300">
    <property type="match status" value="1"/>
</dbReference>
<evidence type="ECO:0000256" key="1">
    <source>
        <dbReference type="PROSITE-ProRule" id="PRU00169"/>
    </source>
</evidence>
<dbReference type="PROSITE" id="PS50110">
    <property type="entry name" value="RESPONSE_REGULATORY"/>
    <property type="match status" value="1"/>
</dbReference>
<dbReference type="EMBL" id="CP107006">
    <property type="protein sequence ID" value="UYQ93332.1"/>
    <property type="molecule type" value="Genomic_DNA"/>
</dbReference>
<name>A0ABY6J528_9BACT</name>
<feature type="modified residue" description="4-aspartylphosphate" evidence="1">
    <location>
        <position position="70"/>
    </location>
</feature>
<dbReference type="RefSeq" id="WP_264281431.1">
    <property type="nucleotide sequence ID" value="NZ_CP107006.1"/>
</dbReference>
<organism evidence="3 4">
    <name type="scientific">Chitinophaga horti</name>
    <dbReference type="NCBI Taxonomy" id="2920382"/>
    <lineage>
        <taxon>Bacteria</taxon>
        <taxon>Pseudomonadati</taxon>
        <taxon>Bacteroidota</taxon>
        <taxon>Chitinophagia</taxon>
        <taxon>Chitinophagales</taxon>
        <taxon>Chitinophagaceae</taxon>
        <taxon>Chitinophaga</taxon>
    </lineage>
</organism>
<feature type="domain" description="Response regulatory" evidence="2">
    <location>
        <begin position="9"/>
        <end position="140"/>
    </location>
</feature>
<gene>
    <name evidence="3" type="ORF">MKQ68_24935</name>
</gene>
<reference evidence="3" key="1">
    <citation type="submission" date="2022-10" db="EMBL/GenBank/DDBJ databases">
        <title>Chitinophaga sp. nov., isolated from soil.</title>
        <authorList>
            <person name="Jeon C.O."/>
        </authorList>
    </citation>
    <scope>NUCLEOTIDE SEQUENCE</scope>
    <source>
        <strain evidence="3">R8</strain>
    </source>
</reference>
<dbReference type="SMART" id="SM00448">
    <property type="entry name" value="REC"/>
    <property type="match status" value="1"/>
</dbReference>
<dbReference type="InterPro" id="IPR001789">
    <property type="entry name" value="Sig_transdc_resp-reg_receiver"/>
</dbReference>
<evidence type="ECO:0000313" key="3">
    <source>
        <dbReference type="EMBL" id="UYQ93332.1"/>
    </source>
</evidence>
<dbReference type="SUPFAM" id="SSF52172">
    <property type="entry name" value="CheY-like"/>
    <property type="match status" value="1"/>
</dbReference>
<accession>A0ABY6J528</accession>
<dbReference type="Proteomes" id="UP001162741">
    <property type="component" value="Chromosome"/>
</dbReference>
<keyword evidence="4" id="KW-1185">Reference proteome</keyword>
<dbReference type="Pfam" id="PF00072">
    <property type="entry name" value="Response_reg"/>
    <property type="match status" value="1"/>
</dbReference>
<protein>
    <submittedName>
        <fullName evidence="3">Response regulator</fullName>
    </submittedName>
</protein>